<evidence type="ECO:0000259" key="1">
    <source>
        <dbReference type="Pfam" id="PF03358"/>
    </source>
</evidence>
<dbReference type="EMBL" id="NKCI01000329">
    <property type="protein sequence ID" value="RSL43308.1"/>
    <property type="molecule type" value="Genomic_DNA"/>
</dbReference>
<dbReference type="PANTHER" id="PTHR30543:SF21">
    <property type="entry name" value="NAD(P)H-DEPENDENT FMN REDUCTASE LOT6"/>
    <property type="match status" value="1"/>
</dbReference>
<dbReference type="Proteomes" id="UP000288168">
    <property type="component" value="Unassembled WGS sequence"/>
</dbReference>
<dbReference type="InterPro" id="IPR005025">
    <property type="entry name" value="FMN_Rdtase-like_dom"/>
</dbReference>
<dbReference type="OrthoDB" id="68575at2759"/>
<gene>
    <name evidence="2" type="ORF">CEP54_015143</name>
</gene>
<dbReference type="PANTHER" id="PTHR30543">
    <property type="entry name" value="CHROMATE REDUCTASE"/>
    <property type="match status" value="1"/>
</dbReference>
<dbReference type="GO" id="GO:0010181">
    <property type="term" value="F:FMN binding"/>
    <property type="evidence" value="ECO:0007669"/>
    <property type="project" value="TreeGrafter"/>
</dbReference>
<dbReference type="InterPro" id="IPR029039">
    <property type="entry name" value="Flavoprotein-like_sf"/>
</dbReference>
<comment type="caution">
    <text evidence="2">The sequence shown here is derived from an EMBL/GenBank/DDBJ whole genome shotgun (WGS) entry which is preliminary data.</text>
</comment>
<dbReference type="Gene3D" id="3.40.50.360">
    <property type="match status" value="1"/>
</dbReference>
<dbReference type="STRING" id="1325734.A0A428NR93"/>
<organism evidence="2 3">
    <name type="scientific">Fusarium duplospermum</name>
    <dbReference type="NCBI Taxonomy" id="1325734"/>
    <lineage>
        <taxon>Eukaryota</taxon>
        <taxon>Fungi</taxon>
        <taxon>Dikarya</taxon>
        <taxon>Ascomycota</taxon>
        <taxon>Pezizomycotina</taxon>
        <taxon>Sordariomycetes</taxon>
        <taxon>Hypocreomycetidae</taxon>
        <taxon>Hypocreales</taxon>
        <taxon>Nectriaceae</taxon>
        <taxon>Fusarium</taxon>
        <taxon>Fusarium solani species complex</taxon>
    </lineage>
</organism>
<name>A0A428NR93_9HYPO</name>
<dbReference type="Pfam" id="PF03358">
    <property type="entry name" value="FMN_red"/>
    <property type="match status" value="1"/>
</dbReference>
<protein>
    <recommendedName>
        <fullName evidence="1">NADPH-dependent FMN reductase-like domain-containing protein</fullName>
    </recommendedName>
</protein>
<keyword evidence="3" id="KW-1185">Reference proteome</keyword>
<evidence type="ECO:0000313" key="3">
    <source>
        <dbReference type="Proteomes" id="UP000288168"/>
    </source>
</evidence>
<proteinExistence type="predicted"/>
<reference evidence="2 3" key="1">
    <citation type="submission" date="2017-06" db="EMBL/GenBank/DDBJ databases">
        <title>Comparative genomic analysis of Ambrosia Fusariam Clade fungi.</title>
        <authorList>
            <person name="Stajich J.E."/>
            <person name="Carrillo J."/>
            <person name="Kijimoto T."/>
            <person name="Eskalen A."/>
            <person name="O'Donnell K."/>
            <person name="Kasson M."/>
        </authorList>
    </citation>
    <scope>NUCLEOTIDE SEQUENCE [LARGE SCALE GENOMIC DNA]</scope>
    <source>
        <strain evidence="2 3">NRRL62584</strain>
    </source>
</reference>
<dbReference type="GO" id="GO:0016491">
    <property type="term" value="F:oxidoreductase activity"/>
    <property type="evidence" value="ECO:0007669"/>
    <property type="project" value="InterPro"/>
</dbReference>
<accession>A0A428NR93</accession>
<evidence type="ECO:0000313" key="2">
    <source>
        <dbReference type="EMBL" id="RSL43308.1"/>
    </source>
</evidence>
<dbReference type="AlphaFoldDB" id="A0A428NR93"/>
<dbReference type="InterPro" id="IPR050712">
    <property type="entry name" value="NAD(P)H-dep_reductase"/>
</dbReference>
<sequence>MASIRKVALITTSTRKPRVGPKVANVVHEIIKNDTNASSGVKITPVNVADFNLPVYDEEVIPAMVPAKASFSKPHTIAWSTEIAKYDAYILVIPEYNFGVAGATKNAIDYLYNEWIGKPAAIISYGIQGGTFASEQLHQTLTGMKLRVAETRPSLKFHDGNGPDLFLAMGSGGLGEDTKKDIEAEGSSILKAVQELKALLNADKAQESA</sequence>
<dbReference type="GO" id="GO:0005829">
    <property type="term" value="C:cytosol"/>
    <property type="evidence" value="ECO:0007669"/>
    <property type="project" value="TreeGrafter"/>
</dbReference>
<feature type="domain" description="NADPH-dependent FMN reductase-like" evidence="1">
    <location>
        <begin position="6"/>
        <end position="149"/>
    </location>
</feature>
<dbReference type="SUPFAM" id="SSF52218">
    <property type="entry name" value="Flavoproteins"/>
    <property type="match status" value="1"/>
</dbReference>